<dbReference type="SFLD" id="SFLDG00002">
    <property type="entry name" value="C1.7:_P-type_atpase_like"/>
    <property type="match status" value="1"/>
</dbReference>
<feature type="transmembrane region" description="Helical" evidence="15">
    <location>
        <begin position="418"/>
        <end position="438"/>
    </location>
</feature>
<dbReference type="GO" id="GO:0043682">
    <property type="term" value="F:P-type divalent copper transporter activity"/>
    <property type="evidence" value="ECO:0007669"/>
    <property type="project" value="TreeGrafter"/>
</dbReference>
<dbReference type="Gene3D" id="3.40.50.1000">
    <property type="entry name" value="HAD superfamily/HAD-like"/>
    <property type="match status" value="1"/>
</dbReference>
<sequence length="794" mass="87296">MSFICEHCKGEFNDSAKLLDDENRAFCCSGCKNVYAFLRSNNLDEFYTRLGKDSHIKAKFEQISTQSSKAIFNNFVKQNNDICTIYLVIEGIHCSACVWLNEKALSTSDGVLEADINAATNKARIVWDNSQISLFEILNKIIAIGYNPLPYDPSKASDRAEQNRRSAYIKMLVGIVCSMNIMWVAVALYGGYFSGMSAKIKDILHFGEFVLASPVLFYTGSAFFSSAYKSLKQKSVSMDLSVAVGASLAYFYSVYAMLIKQGEVYFDSVAMIITFVYVGKFFETISKKRAIDSLDGLSSLLVNEVYARSDKNLKFVLTNVREIKQDDEIMLRAGERAGIDGVVSSGQASVDNSSINGESVPVLLRQNDFISSGALCIDGSVIYKASKDYEHSLLNRLICLLEDASFKKPRIQVLANTIASRFSFIVLLLCFITFSLWLFNGASLNKAIMIAVSVLIIACPCALSLATPVANLIGLATALKKGIIFRQANIIERLAKCKIIAFDKTGTLSLAKLSVENFTQLKPFDKSLLYSLASNSTHPISLALCEYFKNEKLLELKSVENIAGQGIKAKFQNQELLGGSALFMKENAVNLNNFNQINNLTSQYYFAINGDLVAHFSLSDNLRADAKSVLCELKKMGYKIIMLSGDKKEVAKNVSLELGIAEFYGELNPLDKAQKIKELQKQTPVLMVGDGINDIAALKSAHVGICMGSGASISVENSDVVLLRDELSALLFALRLSARTYRTIKQNLAFSLVYNALTIPLAMLGYIIPLFAAISMSASSIIVVLNSLKIKGQK</sequence>
<dbReference type="InterPro" id="IPR027256">
    <property type="entry name" value="P-typ_ATPase_IB"/>
</dbReference>
<dbReference type="Pfam" id="PF12156">
    <property type="entry name" value="ATPase-cat_bd"/>
    <property type="match status" value="1"/>
</dbReference>
<keyword evidence="14 15" id="KW-0472">Membrane</keyword>
<evidence type="ECO:0000256" key="11">
    <source>
        <dbReference type="ARBA" id="ARBA00022967"/>
    </source>
</evidence>
<feature type="transmembrane region" description="Helical" evidence="15">
    <location>
        <begin position="167"/>
        <end position="189"/>
    </location>
</feature>
<feature type="domain" description="HMA" evidence="16">
    <location>
        <begin position="83"/>
        <end position="149"/>
    </location>
</feature>
<dbReference type="InterPro" id="IPR023298">
    <property type="entry name" value="ATPase_P-typ_TM_dom_sf"/>
</dbReference>
<dbReference type="InterPro" id="IPR044492">
    <property type="entry name" value="P_typ_ATPase_HD_dom"/>
</dbReference>
<dbReference type="EMBL" id="CP049075">
    <property type="protein sequence ID" value="QLI05344.1"/>
    <property type="molecule type" value="Genomic_DNA"/>
</dbReference>
<dbReference type="NCBIfam" id="TIGR01512">
    <property type="entry name" value="ATPase-IB2_Cd"/>
    <property type="match status" value="1"/>
</dbReference>
<evidence type="ECO:0000256" key="15">
    <source>
        <dbReference type="RuleBase" id="RU362081"/>
    </source>
</evidence>
<dbReference type="InterPro" id="IPR023299">
    <property type="entry name" value="ATPase_P-typ_cyto_dom_N"/>
</dbReference>
<dbReference type="GO" id="GO:0005524">
    <property type="term" value="F:ATP binding"/>
    <property type="evidence" value="ECO:0007669"/>
    <property type="project" value="UniProtKB-UniRule"/>
</dbReference>
<evidence type="ECO:0000256" key="3">
    <source>
        <dbReference type="ARBA" id="ARBA00022448"/>
    </source>
</evidence>
<dbReference type="PANTHER" id="PTHR43520:SF5">
    <property type="entry name" value="CATION-TRANSPORTING P-TYPE ATPASE-RELATED"/>
    <property type="match status" value="1"/>
</dbReference>
<dbReference type="GO" id="GO:0055070">
    <property type="term" value="P:copper ion homeostasis"/>
    <property type="evidence" value="ECO:0007669"/>
    <property type="project" value="TreeGrafter"/>
</dbReference>
<dbReference type="InterPro" id="IPR001757">
    <property type="entry name" value="P_typ_ATPase"/>
</dbReference>
<keyword evidence="7 15" id="KW-0479">Metal-binding</keyword>
<dbReference type="SUPFAM" id="SSF81653">
    <property type="entry name" value="Calcium ATPase, transduction domain A"/>
    <property type="match status" value="1"/>
</dbReference>
<organism evidence="17 18">
    <name type="scientific">Candidatus Campylobacter infans</name>
    <dbReference type="NCBI Taxonomy" id="2561898"/>
    <lineage>
        <taxon>Bacteria</taxon>
        <taxon>Pseudomonadati</taxon>
        <taxon>Campylobacterota</taxon>
        <taxon>Epsilonproteobacteria</taxon>
        <taxon>Campylobacterales</taxon>
        <taxon>Campylobacteraceae</taxon>
        <taxon>Campylobacter</taxon>
    </lineage>
</organism>
<evidence type="ECO:0000256" key="8">
    <source>
        <dbReference type="ARBA" id="ARBA00022741"/>
    </source>
</evidence>
<keyword evidence="12 15" id="KW-1133">Transmembrane helix</keyword>
<reference evidence="17 18" key="1">
    <citation type="submission" date="2020-02" db="EMBL/GenBank/DDBJ databases">
        <title>Complete genome sequence of the novel Campylobacter species Candidatus Campylobacter infans.</title>
        <authorList>
            <person name="Duim B."/>
            <person name="Zomer A."/>
            <person name="van der Graaf L."/>
            <person name="Wagenaar J."/>
        </authorList>
    </citation>
    <scope>NUCLEOTIDE SEQUENCE [LARGE SCALE GENOMIC DNA]</scope>
    <source>
        <strain evidence="17 18">19S00001</strain>
    </source>
</reference>
<dbReference type="Pfam" id="PF00702">
    <property type="entry name" value="Hydrolase"/>
    <property type="match status" value="1"/>
</dbReference>
<evidence type="ECO:0000313" key="18">
    <source>
        <dbReference type="Proteomes" id="UP000509414"/>
    </source>
</evidence>
<keyword evidence="10" id="KW-0460">Magnesium</keyword>
<dbReference type="GO" id="GO:0016887">
    <property type="term" value="F:ATP hydrolysis activity"/>
    <property type="evidence" value="ECO:0007669"/>
    <property type="project" value="InterPro"/>
</dbReference>
<comment type="similarity">
    <text evidence="2 15">Belongs to the cation transport ATPase (P-type) (TC 3.A.3) family. Type IB subfamily.</text>
</comment>
<name>A0A7H9CM84_9BACT</name>
<dbReference type="InterPro" id="IPR059000">
    <property type="entry name" value="ATPase_P-type_domA"/>
</dbReference>
<dbReference type="PRINTS" id="PR00119">
    <property type="entry name" value="CATATPASE"/>
</dbReference>
<dbReference type="InterPro" id="IPR006121">
    <property type="entry name" value="HMA_dom"/>
</dbReference>
<gene>
    <name evidence="17" type="primary">ccoI</name>
    <name evidence="17" type="ORF">CINF_0830</name>
</gene>
<keyword evidence="18" id="KW-1185">Reference proteome</keyword>
<dbReference type="InterPro" id="IPR023214">
    <property type="entry name" value="HAD_sf"/>
</dbReference>
<dbReference type="PANTHER" id="PTHR43520">
    <property type="entry name" value="ATP7, ISOFORM B"/>
    <property type="match status" value="1"/>
</dbReference>
<evidence type="ECO:0000256" key="13">
    <source>
        <dbReference type="ARBA" id="ARBA00023065"/>
    </source>
</evidence>
<evidence type="ECO:0000256" key="1">
    <source>
        <dbReference type="ARBA" id="ARBA00004651"/>
    </source>
</evidence>
<dbReference type="InterPro" id="IPR036412">
    <property type="entry name" value="HAD-like_sf"/>
</dbReference>
<dbReference type="Gene3D" id="2.70.150.10">
    <property type="entry name" value="Calcium-transporting ATPase, cytoplasmic transduction domain A"/>
    <property type="match status" value="1"/>
</dbReference>
<dbReference type="InterPro" id="IPR008250">
    <property type="entry name" value="ATPase_P-typ_transduc_dom_A_sf"/>
</dbReference>
<dbReference type="Gene3D" id="3.30.70.100">
    <property type="match status" value="1"/>
</dbReference>
<keyword evidence="13" id="KW-0406">Ion transport</keyword>
<evidence type="ECO:0000256" key="9">
    <source>
        <dbReference type="ARBA" id="ARBA00022840"/>
    </source>
</evidence>
<comment type="subcellular location">
    <subcellularLocation>
        <location evidence="1">Cell membrane</location>
        <topology evidence="1">Multi-pass membrane protein</topology>
    </subcellularLocation>
</comment>
<keyword evidence="4 15" id="KW-1003">Cell membrane</keyword>
<feature type="transmembrane region" description="Helical" evidence="15">
    <location>
        <begin position="747"/>
        <end position="764"/>
    </location>
</feature>
<dbReference type="Gene3D" id="3.40.1110.10">
    <property type="entry name" value="Calcium-transporting ATPase, cytoplasmic domain N"/>
    <property type="match status" value="1"/>
</dbReference>
<protein>
    <submittedName>
        <fullName evidence="17">Cytochrome oxidase maturation protein, cbb3-type</fullName>
    </submittedName>
</protein>
<dbReference type="NCBIfam" id="TIGR01511">
    <property type="entry name" value="ATPase-IB1_Cu"/>
    <property type="match status" value="1"/>
</dbReference>
<dbReference type="SFLD" id="SFLDF00027">
    <property type="entry name" value="p-type_atpase"/>
    <property type="match status" value="1"/>
</dbReference>
<keyword evidence="9 15" id="KW-0067">ATP-binding</keyword>
<evidence type="ECO:0000256" key="6">
    <source>
        <dbReference type="ARBA" id="ARBA00022692"/>
    </source>
</evidence>
<dbReference type="Pfam" id="PF00403">
    <property type="entry name" value="HMA"/>
    <property type="match status" value="1"/>
</dbReference>
<dbReference type="InterPro" id="IPR021993">
    <property type="entry name" value="ATPase-cat-bd"/>
</dbReference>
<evidence type="ECO:0000256" key="10">
    <source>
        <dbReference type="ARBA" id="ARBA00022842"/>
    </source>
</evidence>
<dbReference type="AlphaFoldDB" id="A0A7H9CM84"/>
<dbReference type="PROSITE" id="PS50846">
    <property type="entry name" value="HMA_2"/>
    <property type="match status" value="1"/>
</dbReference>
<dbReference type="CDD" id="cd02079">
    <property type="entry name" value="P-type_ATPase_HM"/>
    <property type="match status" value="1"/>
</dbReference>
<dbReference type="SUPFAM" id="SSF55008">
    <property type="entry name" value="HMA, heavy metal-associated domain"/>
    <property type="match status" value="1"/>
</dbReference>
<evidence type="ECO:0000256" key="2">
    <source>
        <dbReference type="ARBA" id="ARBA00006024"/>
    </source>
</evidence>
<feature type="transmembrane region" description="Helical" evidence="15">
    <location>
        <begin position="264"/>
        <end position="282"/>
    </location>
</feature>
<dbReference type="SUPFAM" id="SSF56784">
    <property type="entry name" value="HAD-like"/>
    <property type="match status" value="1"/>
</dbReference>
<keyword evidence="5" id="KW-0597">Phosphoprotein</keyword>
<dbReference type="GO" id="GO:0005886">
    <property type="term" value="C:plasma membrane"/>
    <property type="evidence" value="ECO:0007669"/>
    <property type="project" value="UniProtKB-SubCell"/>
</dbReference>
<keyword evidence="8 15" id="KW-0547">Nucleotide-binding</keyword>
<dbReference type="CDD" id="cd00371">
    <property type="entry name" value="HMA"/>
    <property type="match status" value="1"/>
</dbReference>
<evidence type="ECO:0000259" key="16">
    <source>
        <dbReference type="PROSITE" id="PS50846"/>
    </source>
</evidence>
<evidence type="ECO:0000256" key="12">
    <source>
        <dbReference type="ARBA" id="ARBA00022989"/>
    </source>
</evidence>
<dbReference type="InterPro" id="IPR036163">
    <property type="entry name" value="HMA_dom_sf"/>
</dbReference>
<feature type="transmembrane region" description="Helical" evidence="15">
    <location>
        <begin position="450"/>
        <end position="476"/>
    </location>
</feature>
<keyword evidence="6 15" id="KW-0812">Transmembrane</keyword>
<dbReference type="Proteomes" id="UP000509414">
    <property type="component" value="Chromosome"/>
</dbReference>
<dbReference type="SUPFAM" id="SSF81665">
    <property type="entry name" value="Calcium ATPase, transmembrane domain M"/>
    <property type="match status" value="1"/>
</dbReference>
<dbReference type="NCBIfam" id="TIGR01494">
    <property type="entry name" value="ATPase_P-type"/>
    <property type="match status" value="1"/>
</dbReference>
<dbReference type="GO" id="GO:0005507">
    <property type="term" value="F:copper ion binding"/>
    <property type="evidence" value="ECO:0007669"/>
    <property type="project" value="TreeGrafter"/>
</dbReference>
<feature type="transmembrane region" description="Helical" evidence="15">
    <location>
        <begin position="240"/>
        <end position="258"/>
    </location>
</feature>
<evidence type="ECO:0000256" key="4">
    <source>
        <dbReference type="ARBA" id="ARBA00022475"/>
    </source>
</evidence>
<feature type="transmembrane region" description="Helical" evidence="15">
    <location>
        <begin position="209"/>
        <end position="228"/>
    </location>
</feature>
<keyword evidence="3" id="KW-0813">Transport</keyword>
<dbReference type="RefSeq" id="WP_179975852.1">
    <property type="nucleotide sequence ID" value="NZ_CP049075.1"/>
</dbReference>
<dbReference type="PRINTS" id="PR00943">
    <property type="entry name" value="CUATPASE"/>
</dbReference>
<evidence type="ECO:0000256" key="14">
    <source>
        <dbReference type="ARBA" id="ARBA00023136"/>
    </source>
</evidence>
<proteinExistence type="inferred from homology"/>
<evidence type="ECO:0000256" key="5">
    <source>
        <dbReference type="ARBA" id="ARBA00022553"/>
    </source>
</evidence>
<dbReference type="NCBIfam" id="TIGR01525">
    <property type="entry name" value="ATPase-IB_hvy"/>
    <property type="match status" value="1"/>
</dbReference>
<dbReference type="Pfam" id="PF00122">
    <property type="entry name" value="E1-E2_ATPase"/>
    <property type="match status" value="1"/>
</dbReference>
<evidence type="ECO:0000256" key="7">
    <source>
        <dbReference type="ARBA" id="ARBA00022723"/>
    </source>
</evidence>
<dbReference type="SFLD" id="SFLDS00003">
    <property type="entry name" value="Haloacid_Dehalogenase"/>
    <property type="match status" value="1"/>
</dbReference>
<evidence type="ECO:0000313" key="17">
    <source>
        <dbReference type="EMBL" id="QLI05344.1"/>
    </source>
</evidence>
<accession>A0A7H9CM84</accession>
<keyword evidence="11" id="KW-1278">Translocase</keyword>
<dbReference type="KEGG" id="cinf:CINF_0830"/>